<dbReference type="Proteomes" id="UP000193564">
    <property type="component" value="Unassembled WGS sequence"/>
</dbReference>
<evidence type="ECO:0000256" key="1">
    <source>
        <dbReference type="SAM" id="MobiDB-lite"/>
    </source>
</evidence>
<dbReference type="EMBL" id="LQOS01000043">
    <property type="protein sequence ID" value="ORV37925.1"/>
    <property type="molecule type" value="Genomic_DNA"/>
</dbReference>
<sequence>MASIAVCSSNRAPAAPPPGTNRFYRTTQPLRSAIGRIPYPLRRYNFPIPPCGLHPSALPRAIPIDGLVIPADHRGHHLVRLVCAGTTRSSATTGDVESWRVGERVDVLTALVLNEGYTVNWGFDVDQHWRSP</sequence>
<keyword evidence="3" id="KW-1185">Reference proteome</keyword>
<organism evidence="2 3">
    <name type="scientific">Mycolicibacterium doricum</name>
    <dbReference type="NCBI Taxonomy" id="126673"/>
    <lineage>
        <taxon>Bacteria</taxon>
        <taxon>Bacillati</taxon>
        <taxon>Actinomycetota</taxon>
        <taxon>Actinomycetes</taxon>
        <taxon>Mycobacteriales</taxon>
        <taxon>Mycobacteriaceae</taxon>
        <taxon>Mycolicibacterium</taxon>
    </lineage>
</organism>
<dbReference type="AlphaFoldDB" id="A0A1X1T116"/>
<evidence type="ECO:0000313" key="2">
    <source>
        <dbReference type="EMBL" id="ORV37925.1"/>
    </source>
</evidence>
<accession>A0A1X1T116</accession>
<reference evidence="2 3" key="1">
    <citation type="submission" date="2016-01" db="EMBL/GenBank/DDBJ databases">
        <title>The new phylogeny of the genus Mycobacterium.</title>
        <authorList>
            <person name="Tarcisio F."/>
            <person name="Conor M."/>
            <person name="Antonella G."/>
            <person name="Elisabetta G."/>
            <person name="Giulia F.S."/>
            <person name="Sara T."/>
            <person name="Anna F."/>
            <person name="Clotilde B."/>
            <person name="Roberto B."/>
            <person name="Veronica D.S."/>
            <person name="Fabio R."/>
            <person name="Monica P."/>
            <person name="Olivier J."/>
            <person name="Enrico T."/>
            <person name="Nicola S."/>
        </authorList>
    </citation>
    <scope>NUCLEOTIDE SEQUENCE [LARGE SCALE GENOMIC DNA]</scope>
    <source>
        <strain evidence="2 3">DSM 44339</strain>
    </source>
</reference>
<protein>
    <submittedName>
        <fullName evidence="2">Uncharacterized protein</fullName>
    </submittedName>
</protein>
<name>A0A1X1T116_9MYCO</name>
<feature type="region of interest" description="Disordered" evidence="1">
    <location>
        <begin position="1"/>
        <end position="20"/>
    </location>
</feature>
<comment type="caution">
    <text evidence="2">The sequence shown here is derived from an EMBL/GenBank/DDBJ whole genome shotgun (WGS) entry which is preliminary data.</text>
</comment>
<feature type="compositionally biased region" description="Polar residues" evidence="1">
    <location>
        <begin position="1"/>
        <end position="11"/>
    </location>
</feature>
<evidence type="ECO:0000313" key="3">
    <source>
        <dbReference type="Proteomes" id="UP000193564"/>
    </source>
</evidence>
<proteinExistence type="predicted"/>
<gene>
    <name evidence="2" type="ORF">AWC01_14835</name>
</gene>